<evidence type="ECO:0000313" key="4">
    <source>
        <dbReference type="Proteomes" id="UP001164472"/>
    </source>
</evidence>
<dbReference type="RefSeq" id="WP_251811382.1">
    <property type="nucleotide sequence ID" value="NZ_CP101527.1"/>
</dbReference>
<protein>
    <recommendedName>
        <fullName evidence="1">Cyclic diguanosine monophosphate-binding protein</fullName>
        <shortName evidence="1">c-di-GMP-binding protein</shortName>
    </recommendedName>
    <alternativeName>
        <fullName evidence="1">Pilz domain-containing protein</fullName>
    </alternativeName>
</protein>
<keyword evidence="1" id="KW-0547">Nucleotide-binding</keyword>
<dbReference type="KEGG" id="asem:NNL22_12895"/>
<comment type="subunit">
    <text evidence="1">Monomer in both c-di-GMP-bound and free forms.</text>
</comment>
<sequence length="131" mass="14730">MDSNQPANDKRHFSRILFDATCTLHQGVREWSAELLDISLRGILVQCTELSNADFEQPFEATIALSDGGESIIMSLKLAHHEATHLGFECEYIDIDSITHLKRLVELNLGDPEILNRELGSLTLYHRAPAE</sequence>
<dbReference type="SUPFAM" id="SSF141371">
    <property type="entry name" value="PilZ domain-like"/>
    <property type="match status" value="1"/>
</dbReference>
<dbReference type="Proteomes" id="UP001164472">
    <property type="component" value="Chromosome"/>
</dbReference>
<dbReference type="Gene3D" id="2.40.10.220">
    <property type="entry name" value="predicted glycosyltransferase like domains"/>
    <property type="match status" value="1"/>
</dbReference>
<reference evidence="3" key="1">
    <citation type="submission" date="2022-07" db="EMBL/GenBank/DDBJ databases">
        <title>Alkalimarinus sp. nov., isolated from gut of a Alitta virens.</title>
        <authorList>
            <person name="Yang A.I."/>
            <person name="Shin N.-R."/>
        </authorList>
    </citation>
    <scope>NUCLEOTIDE SEQUENCE</scope>
    <source>
        <strain evidence="3">FA028</strain>
    </source>
</reference>
<dbReference type="InterPro" id="IPR027021">
    <property type="entry name" value="C-di-GMP_BP_PA4608"/>
</dbReference>
<dbReference type="PIRSF" id="PIRSF028141">
    <property type="entry name" value="C-di-GMP_BP_PA4608"/>
    <property type="match status" value="1"/>
</dbReference>
<dbReference type="Pfam" id="PF07238">
    <property type="entry name" value="PilZ"/>
    <property type="match status" value="1"/>
</dbReference>
<accession>A0A9E8HJL1</accession>
<keyword evidence="1" id="KW-0973">c-di-GMP</keyword>
<feature type="domain" description="PilZ" evidence="2">
    <location>
        <begin position="9"/>
        <end position="106"/>
    </location>
</feature>
<dbReference type="EMBL" id="CP101527">
    <property type="protein sequence ID" value="UZW73921.1"/>
    <property type="molecule type" value="Genomic_DNA"/>
</dbReference>
<organism evidence="3 4">
    <name type="scientific">Alkalimarinus sediminis</name>
    <dbReference type="NCBI Taxonomy" id="1632866"/>
    <lineage>
        <taxon>Bacteria</taxon>
        <taxon>Pseudomonadati</taxon>
        <taxon>Pseudomonadota</taxon>
        <taxon>Gammaproteobacteria</taxon>
        <taxon>Alteromonadales</taxon>
        <taxon>Alteromonadaceae</taxon>
        <taxon>Alkalimarinus</taxon>
    </lineage>
</organism>
<evidence type="ECO:0000259" key="2">
    <source>
        <dbReference type="Pfam" id="PF07238"/>
    </source>
</evidence>
<dbReference type="AlphaFoldDB" id="A0A9E8HJL1"/>
<dbReference type="GO" id="GO:0035438">
    <property type="term" value="F:cyclic-di-GMP binding"/>
    <property type="evidence" value="ECO:0007669"/>
    <property type="project" value="InterPro"/>
</dbReference>
<comment type="function">
    <text evidence="1">Binds the second messenger bis-(3'-5') cyclic dimeric guanosine monophosphate (c-di-GMP). Can bind two c-di-GMP molecules per monomer. May play a role in bacterial second-messenger regulated processes. Binding to c-di-GMP induces a conformational change of the C- and N-termini resulting in the exposure of a highly negative surface on one side of the protein to a possible effector protein.</text>
</comment>
<dbReference type="InterPro" id="IPR009875">
    <property type="entry name" value="PilZ_domain"/>
</dbReference>
<keyword evidence="4" id="KW-1185">Reference proteome</keyword>
<name>A0A9E8HJL1_9ALTE</name>
<evidence type="ECO:0000313" key="3">
    <source>
        <dbReference type="EMBL" id="UZW73921.1"/>
    </source>
</evidence>
<gene>
    <name evidence="3" type="ORF">NNL22_12895</name>
</gene>
<proteinExistence type="predicted"/>
<evidence type="ECO:0000256" key="1">
    <source>
        <dbReference type="PIRNR" id="PIRNR028141"/>
    </source>
</evidence>